<feature type="non-terminal residue" evidence="1">
    <location>
        <position position="1"/>
    </location>
</feature>
<name>A0ABD0PZD6_CIRMR</name>
<organism evidence="1 2">
    <name type="scientific">Cirrhinus mrigala</name>
    <name type="common">Mrigala</name>
    <dbReference type="NCBI Taxonomy" id="683832"/>
    <lineage>
        <taxon>Eukaryota</taxon>
        <taxon>Metazoa</taxon>
        <taxon>Chordata</taxon>
        <taxon>Craniata</taxon>
        <taxon>Vertebrata</taxon>
        <taxon>Euteleostomi</taxon>
        <taxon>Actinopterygii</taxon>
        <taxon>Neopterygii</taxon>
        <taxon>Teleostei</taxon>
        <taxon>Ostariophysi</taxon>
        <taxon>Cypriniformes</taxon>
        <taxon>Cyprinidae</taxon>
        <taxon>Labeoninae</taxon>
        <taxon>Labeonini</taxon>
        <taxon>Cirrhinus</taxon>
    </lineage>
</organism>
<sequence length="49" mass="5372">CLVQLAPQGSLNTFETLSSTFSPVKWLINKSICFTFGINQSLVYSSSDV</sequence>
<feature type="non-terminal residue" evidence="1">
    <location>
        <position position="49"/>
    </location>
</feature>
<protein>
    <submittedName>
        <fullName evidence="1">Uncharacterized protein</fullName>
    </submittedName>
</protein>
<gene>
    <name evidence="1" type="ORF">M9458_024701</name>
</gene>
<proteinExistence type="predicted"/>
<evidence type="ECO:0000313" key="1">
    <source>
        <dbReference type="EMBL" id="KAL0179259.1"/>
    </source>
</evidence>
<reference evidence="1 2" key="1">
    <citation type="submission" date="2024-05" db="EMBL/GenBank/DDBJ databases">
        <title>Genome sequencing and assembly of Indian major carp, Cirrhinus mrigala (Hamilton, 1822).</title>
        <authorList>
            <person name="Mohindra V."/>
            <person name="Chowdhury L.M."/>
            <person name="Lal K."/>
            <person name="Jena J.K."/>
        </authorList>
    </citation>
    <scope>NUCLEOTIDE SEQUENCE [LARGE SCALE GENOMIC DNA]</scope>
    <source>
        <strain evidence="1">CM1030</strain>
        <tissue evidence="1">Blood</tissue>
    </source>
</reference>
<dbReference type="EMBL" id="JAMKFB020000012">
    <property type="protein sequence ID" value="KAL0179259.1"/>
    <property type="molecule type" value="Genomic_DNA"/>
</dbReference>
<evidence type="ECO:0000313" key="2">
    <source>
        <dbReference type="Proteomes" id="UP001529510"/>
    </source>
</evidence>
<keyword evidence="2" id="KW-1185">Reference proteome</keyword>
<dbReference type="AlphaFoldDB" id="A0ABD0PZD6"/>
<dbReference type="Proteomes" id="UP001529510">
    <property type="component" value="Unassembled WGS sequence"/>
</dbReference>
<comment type="caution">
    <text evidence="1">The sequence shown here is derived from an EMBL/GenBank/DDBJ whole genome shotgun (WGS) entry which is preliminary data.</text>
</comment>
<accession>A0ABD0PZD6</accession>